<reference evidence="2 3" key="1">
    <citation type="submission" date="2018-10" db="EMBL/GenBank/DDBJ databases">
        <title>Rhodobacter sp . BO-81.</title>
        <authorList>
            <person name="Im W.T."/>
        </authorList>
    </citation>
    <scope>NUCLEOTIDE SEQUENCE [LARGE SCALE GENOMIC DNA]</scope>
    <source>
        <strain evidence="2 3">BO-81</strain>
    </source>
</reference>
<dbReference type="Pfam" id="PF00574">
    <property type="entry name" value="CLP_protease"/>
    <property type="match status" value="1"/>
</dbReference>
<dbReference type="InterPro" id="IPR029045">
    <property type="entry name" value="ClpP/crotonase-like_dom_sf"/>
</dbReference>
<feature type="region of interest" description="Disordered" evidence="1">
    <location>
        <begin position="228"/>
        <end position="264"/>
    </location>
</feature>
<dbReference type="GO" id="GO:0006508">
    <property type="term" value="P:proteolysis"/>
    <property type="evidence" value="ECO:0007669"/>
    <property type="project" value="UniProtKB-KW"/>
</dbReference>
<dbReference type="Proteomes" id="UP000279673">
    <property type="component" value="Unassembled WGS sequence"/>
</dbReference>
<keyword evidence="3" id="KW-1185">Reference proteome</keyword>
<dbReference type="CDD" id="cd07016">
    <property type="entry name" value="S14_ClpP_1"/>
    <property type="match status" value="1"/>
</dbReference>
<dbReference type="AlphaFoldDB" id="A0A421BJ71"/>
<keyword evidence="2" id="KW-0645">Protease</keyword>
<evidence type="ECO:0000256" key="1">
    <source>
        <dbReference type="SAM" id="MobiDB-lite"/>
    </source>
</evidence>
<organism evidence="2 3">
    <name type="scientific">Paenirhodobacter hankyongi</name>
    <dbReference type="NCBI Taxonomy" id="2294033"/>
    <lineage>
        <taxon>Bacteria</taxon>
        <taxon>Pseudomonadati</taxon>
        <taxon>Pseudomonadota</taxon>
        <taxon>Alphaproteobacteria</taxon>
        <taxon>Rhodobacterales</taxon>
        <taxon>Rhodobacter group</taxon>
        <taxon>Paenirhodobacter</taxon>
    </lineage>
</organism>
<comment type="caution">
    <text evidence="2">The sequence shown here is derived from an EMBL/GenBank/DDBJ whole genome shotgun (WGS) entry which is preliminary data.</text>
</comment>
<proteinExistence type="predicted"/>
<dbReference type="Gene3D" id="3.90.226.10">
    <property type="entry name" value="2-enoyl-CoA Hydratase, Chain A, domain 1"/>
    <property type="match status" value="1"/>
</dbReference>
<dbReference type="InterPro" id="IPR023562">
    <property type="entry name" value="ClpP/TepA"/>
</dbReference>
<dbReference type="Pfam" id="PF25209">
    <property type="entry name" value="Phage_capsid_4"/>
    <property type="match status" value="1"/>
</dbReference>
<keyword evidence="2" id="KW-0378">Hydrolase</keyword>
<evidence type="ECO:0000313" key="3">
    <source>
        <dbReference type="Proteomes" id="UP000279673"/>
    </source>
</evidence>
<evidence type="ECO:0000313" key="2">
    <source>
        <dbReference type="EMBL" id="RLL61543.1"/>
    </source>
</evidence>
<accession>A0A421BJ71</accession>
<dbReference type="SUPFAM" id="SSF52096">
    <property type="entry name" value="ClpP/crotonase"/>
    <property type="match status" value="1"/>
</dbReference>
<dbReference type="EMBL" id="RCHI01000029">
    <property type="protein sequence ID" value="RLL61543.1"/>
    <property type="molecule type" value="Genomic_DNA"/>
</dbReference>
<sequence length="696" mass="73406">MNEIRLYGSCGNAWWDEEFFTAAQVREQLAAMSGPVTVRINSGGGIAAEGQAIYTMLVDYPGEVHVVIDAVAMSSASLIAMAGDTITMRLGSYMLVHDPASPCAEGRGTEADHLRVAQQLRVIADAYAAVYATRTGIGAEEARRIMRDETVMDGPTALALGFATAVDDSAPAEPVARFDYRIYAHAPDALREASKSLGEAPGRTAMMAMMSGMSRKPTKEIEMAGTTVTTTPADDPAGTTAGTTAGAGAPAPGNQAPGNQPADPAATITASGDDRARCQRIRDLVEMSGLGSDAALDMITRGLSAQDALAEVLATRKEKDLQMSGTLHSGHRPATIVADARDKFVQGVERSLMAKVGLTGGERNEFSSMTLSELARESIAMSGQRATFASKLELVGHAFTMAGTHGTSDFGNILQNIQGKAALAGWDEAEETYPLFTRAGTLTDFKATKRVGLGNFTSLEKVAEGANYSFGTIGDRGEPIVLATYGKMIRISRTAIINDDLAILGSLPRKMGRAARRTVGDLVFAILTDNPAMSDGIALFHATHRNLAAAGSAPSVASMSDARTALRTQRETADGPALNIAPRYMIVPAAQETITRQLLTSAVDPQAGKGHAMNPVAGMAELVVDGRLDATSASAWYLAADPNGFDTIEVAYLDGVQAPYLEQQQMWTADGVEMKVRIDAGVAPLDFRTMYKNPGV</sequence>
<gene>
    <name evidence="2" type="ORF">DYS74_17870</name>
</gene>
<dbReference type="NCBIfam" id="NF045542">
    <property type="entry name" value="Clp_rel_HeadMat"/>
    <property type="match status" value="1"/>
</dbReference>
<dbReference type="RefSeq" id="WP_121534984.1">
    <property type="nucleotide sequence ID" value="NZ_RCHI01000029.1"/>
</dbReference>
<dbReference type="NCBIfam" id="NF045540">
    <property type="entry name" value="scaf_prot_MCP1"/>
    <property type="match status" value="1"/>
</dbReference>
<feature type="compositionally biased region" description="Low complexity" evidence="1">
    <location>
        <begin position="228"/>
        <end position="262"/>
    </location>
</feature>
<name>A0A421BJ71_9RHOB</name>
<protein>
    <submittedName>
        <fullName evidence="2">Clp protease ClpP</fullName>
    </submittedName>
</protein>
<dbReference type="GO" id="GO:0008233">
    <property type="term" value="F:peptidase activity"/>
    <property type="evidence" value="ECO:0007669"/>
    <property type="project" value="UniProtKB-KW"/>
</dbReference>